<reference evidence="2 4" key="1">
    <citation type="submission" date="2018-02" db="EMBL/GenBank/DDBJ databases">
        <title>Fusarium culmorum secondary metabolites in fungal-bacterial-plant interactions.</title>
        <authorList>
            <person name="Schmidt R."/>
        </authorList>
    </citation>
    <scope>NUCLEOTIDE SEQUENCE [LARGE SCALE GENOMIC DNA]</scope>
    <source>
        <strain evidence="2 4">PV</strain>
    </source>
</reference>
<gene>
    <name evidence="2" type="ORF">FCULG_00008534</name>
    <name evidence="3" type="ORF">HYE67_007449</name>
</gene>
<feature type="compositionally biased region" description="Basic and acidic residues" evidence="1">
    <location>
        <begin position="445"/>
        <end position="459"/>
    </location>
</feature>
<feature type="region of interest" description="Disordered" evidence="1">
    <location>
        <begin position="430"/>
        <end position="489"/>
    </location>
</feature>
<organism evidence="2 4">
    <name type="scientific">Fusarium culmorum</name>
    <dbReference type="NCBI Taxonomy" id="5516"/>
    <lineage>
        <taxon>Eukaryota</taxon>
        <taxon>Fungi</taxon>
        <taxon>Dikarya</taxon>
        <taxon>Ascomycota</taxon>
        <taxon>Pezizomycotina</taxon>
        <taxon>Sordariomycetes</taxon>
        <taxon>Hypocreomycetidae</taxon>
        <taxon>Hypocreales</taxon>
        <taxon>Nectriaceae</taxon>
        <taxon>Fusarium</taxon>
    </lineage>
</organism>
<evidence type="ECO:0000313" key="4">
    <source>
        <dbReference type="Proteomes" id="UP000241587"/>
    </source>
</evidence>
<feature type="compositionally biased region" description="Polar residues" evidence="1">
    <location>
        <begin position="142"/>
        <end position="160"/>
    </location>
</feature>
<feature type="region of interest" description="Disordered" evidence="1">
    <location>
        <begin position="299"/>
        <end position="353"/>
    </location>
</feature>
<evidence type="ECO:0000313" key="3">
    <source>
        <dbReference type="EMBL" id="QPC65218.1"/>
    </source>
</evidence>
<proteinExistence type="predicted"/>
<feature type="region of interest" description="Disordered" evidence="1">
    <location>
        <begin position="177"/>
        <end position="207"/>
    </location>
</feature>
<dbReference type="Proteomes" id="UP000241587">
    <property type="component" value="Unassembled WGS sequence"/>
</dbReference>
<feature type="region of interest" description="Disordered" evidence="1">
    <location>
        <begin position="139"/>
        <end position="160"/>
    </location>
</feature>
<dbReference type="OrthoDB" id="5343576at2759"/>
<accession>A0A2T4H017</accession>
<dbReference type="EMBL" id="CP064749">
    <property type="protein sequence ID" value="QPC65218.1"/>
    <property type="molecule type" value="Genomic_DNA"/>
</dbReference>
<feature type="compositionally biased region" description="Polar residues" evidence="1">
    <location>
        <begin position="430"/>
        <end position="441"/>
    </location>
</feature>
<dbReference type="AlphaFoldDB" id="A0A2T4H017"/>
<keyword evidence="4" id="KW-1185">Reference proteome</keyword>
<dbReference type="EMBL" id="PVEM01000003">
    <property type="protein sequence ID" value="PTD09141.1"/>
    <property type="molecule type" value="Genomic_DNA"/>
</dbReference>
<evidence type="ECO:0000313" key="2">
    <source>
        <dbReference type="EMBL" id="PTD09141.1"/>
    </source>
</evidence>
<reference evidence="3" key="2">
    <citation type="submission" date="2020-11" db="EMBL/GenBank/DDBJ databases">
        <title>The chromosome-scale genome resource for two endophytic Fusarium species: F. culmorum and F. pseudograminearum.</title>
        <authorList>
            <person name="Yuan Z."/>
        </authorList>
    </citation>
    <scope>NUCLEOTIDE SEQUENCE</scope>
    <source>
        <strain evidence="3">Class2-1B</strain>
    </source>
</reference>
<evidence type="ECO:0000256" key="1">
    <source>
        <dbReference type="SAM" id="MobiDB-lite"/>
    </source>
</evidence>
<dbReference type="OMA" id="SHAICVQ"/>
<feature type="compositionally biased region" description="Basic and acidic residues" evidence="1">
    <location>
        <begin position="344"/>
        <end position="353"/>
    </location>
</feature>
<dbReference type="Proteomes" id="UP000663297">
    <property type="component" value="Chromosome 3"/>
</dbReference>
<protein>
    <submittedName>
        <fullName evidence="2">Uncharacterized protein</fullName>
    </submittedName>
</protein>
<name>A0A2T4H017_FUSCU</name>
<sequence>MIKLHVSNIIRFKIRVDSRLKINKPSIGMAYLHLAHTLADAFNALADEVQTLTDRKTVLEHKLRFAHEQFQYLADKYAPAAPEIADTLAKLQIPPNTPLDNSLPVPLPLPSSYSSGSQHQLALVIRDGRRVANQLASLGEASKTTASSRETESQLSHVATSMSTALEQDFTVQGKKGHLQCPFSKPATASGSGAHDDDAQDTTPHHSADPICAAMYEESASQQARTNVSSAIKCPIRYMDKHSAQEIAHYVETHKHELPRSHEVCLRRYQRDEDQKKIDSKYGDIVSMIEGLGQLHAPMLPEAEDDPNRPSDVAQPSNERVENWAQAVSVNSDPDHTQVPTQEDGDRQSHFDRPLKEVRVGESPSRPWGISIPVYELSGQGDDQPMSPPPAPVCMPVSAQTTPSAQESTKNMPGKCPFDHTKLAAMGISMPSNHDASSVHISHQGPEHPRSLSPTKEENGPPPPLHQHTTPPQPTFINPDMIKGTGNGPQMIFTGPVFIGYPMEQAMQFMNQYRGNQ</sequence>